<comment type="caution">
    <text evidence="2">The sequence shown here is derived from an EMBL/GenBank/DDBJ whole genome shotgun (WGS) entry which is preliminary data.</text>
</comment>
<evidence type="ECO:0000313" key="2">
    <source>
        <dbReference type="EMBL" id="OXG05079.1"/>
    </source>
</evidence>
<keyword evidence="1" id="KW-0175">Coiled coil</keyword>
<organism evidence="2 3">
    <name type="scientific">Flavobacterium araucananum</name>
    <dbReference type="NCBI Taxonomy" id="946678"/>
    <lineage>
        <taxon>Bacteria</taxon>
        <taxon>Pseudomonadati</taxon>
        <taxon>Bacteroidota</taxon>
        <taxon>Flavobacteriia</taxon>
        <taxon>Flavobacteriales</taxon>
        <taxon>Flavobacteriaceae</taxon>
        <taxon>Flavobacterium</taxon>
    </lineage>
</organism>
<evidence type="ECO:0008006" key="4">
    <source>
        <dbReference type="Google" id="ProtNLM"/>
    </source>
</evidence>
<dbReference type="EMBL" id="MUGS01000027">
    <property type="protein sequence ID" value="OXG05079.1"/>
    <property type="molecule type" value="Genomic_DNA"/>
</dbReference>
<dbReference type="PANTHER" id="PTHR43581">
    <property type="entry name" value="ATP/GTP PHOSPHATASE"/>
    <property type="match status" value="1"/>
</dbReference>
<sequence length="724" mass="83271">MSNFKLIAIRALNGCDKNFRKNLQEGEFYKFYNQYEFLNDSKKPLKKGETVVEVISKEDHQSDLYYVETLDKREIALNISAVAGRNGSGKSTLAELFFAAIYIFSLRTKIMNHNTDNLNYQLEELEKERKKLSTESPGQSINEEIQKLLKNDKEKLPNFEFLKSRFLAYEEERRLYDDKKQALNDKEFQINSELKEIQRVSSQLKAEIIFQASHTIFSLVVNDKLNNGFEISLVGSVGEETDPAVKTVIRQIKIGKIFDINVLISKLFFYTIAINYSNYSLNSNVIGGWITSLFHKNDGYKTPVVINPMRTDGRFDVNEENHFAKYRLLSNLLSSCKQSTDGKDLPLTEIQFVKSIHFRLNEKKIEKYRIVDTGNFLKGKDVELELINQVYEQFIPGQKIGTIRTDLDEGIFTLISNYLLQKMVKICKTYDGFVYPTSIKEAGVLAEKIKEDDTHITFKIRQAIHFIIHTYDRKGSPKNFLDSDNKLVESVVFSPKELLEWMESPDYGDIINHLPSSMFLIDIELKSKTGEPSFFDLMSSGEQQFIHVVQSVVYHIINLQSISNSEERLSYTAVNILFDEVELYFHPDLQRKFINELRNSIGNLYLKGKGGISSINILFLTHSPFILSDIPSSNVLLLDRDAEGKTIVKENESETFAANINDLLADNFFMDDTLIGAFAEKKIELLIQKIKEEKYKKDVDGVLVDLIGDQYLKASILNFIENHD</sequence>
<protein>
    <recommendedName>
        <fullName evidence="4">AAA domain-containing protein</fullName>
    </recommendedName>
</protein>
<keyword evidence="3" id="KW-1185">Reference proteome</keyword>
<dbReference type="InterPro" id="IPR051396">
    <property type="entry name" value="Bact_Antivir_Def_Nuclease"/>
</dbReference>
<dbReference type="RefSeq" id="WP_089480086.1">
    <property type="nucleotide sequence ID" value="NZ_MUGS01000027.1"/>
</dbReference>
<dbReference type="Proteomes" id="UP000214684">
    <property type="component" value="Unassembled WGS sequence"/>
</dbReference>
<dbReference type="AlphaFoldDB" id="A0A227P5A6"/>
<dbReference type="InterPro" id="IPR027417">
    <property type="entry name" value="P-loop_NTPase"/>
</dbReference>
<evidence type="ECO:0000256" key="1">
    <source>
        <dbReference type="SAM" id="Coils"/>
    </source>
</evidence>
<evidence type="ECO:0000313" key="3">
    <source>
        <dbReference type="Proteomes" id="UP000214684"/>
    </source>
</evidence>
<dbReference type="PANTHER" id="PTHR43581:SF4">
    <property type="entry name" value="ATP_GTP PHOSPHATASE"/>
    <property type="match status" value="1"/>
</dbReference>
<gene>
    <name evidence="2" type="ORF">B0A64_13690</name>
</gene>
<dbReference type="OrthoDB" id="997844at2"/>
<proteinExistence type="predicted"/>
<accession>A0A227P5A6</accession>
<reference evidence="2 3" key="1">
    <citation type="submission" date="2016-11" db="EMBL/GenBank/DDBJ databases">
        <title>Whole genomes of Flavobacteriaceae.</title>
        <authorList>
            <person name="Stine C."/>
            <person name="Li C."/>
            <person name="Tadesse D."/>
        </authorList>
    </citation>
    <scope>NUCLEOTIDE SEQUENCE [LARGE SCALE GENOMIC DNA]</scope>
    <source>
        <strain evidence="2 3">DSM 24704</strain>
    </source>
</reference>
<feature type="coiled-coil region" evidence="1">
    <location>
        <begin position="108"/>
        <end position="135"/>
    </location>
</feature>
<name>A0A227P5A6_9FLAO</name>
<dbReference type="SUPFAM" id="SSF52540">
    <property type="entry name" value="P-loop containing nucleoside triphosphate hydrolases"/>
    <property type="match status" value="1"/>
</dbReference>